<protein>
    <submittedName>
        <fullName evidence="2">Uncharacterized protein</fullName>
    </submittedName>
</protein>
<evidence type="ECO:0000313" key="2">
    <source>
        <dbReference type="EMBL" id="MPM50640.1"/>
    </source>
</evidence>
<dbReference type="EMBL" id="VSSQ01013055">
    <property type="protein sequence ID" value="MPM50640.1"/>
    <property type="molecule type" value="Genomic_DNA"/>
</dbReference>
<feature type="region of interest" description="Disordered" evidence="1">
    <location>
        <begin position="1"/>
        <end position="59"/>
    </location>
</feature>
<reference evidence="2" key="1">
    <citation type="submission" date="2019-08" db="EMBL/GenBank/DDBJ databases">
        <authorList>
            <person name="Kucharzyk K."/>
            <person name="Murdoch R.W."/>
            <person name="Higgins S."/>
            <person name="Loffler F."/>
        </authorList>
    </citation>
    <scope>NUCLEOTIDE SEQUENCE</scope>
</reference>
<sequence length="59" mass="5982">MHGSRDVDGGGSGRGHGGAGSKERTALGRYQAQRGELDGAGRGLSHSRRLAGYFPGADA</sequence>
<accession>A0A645ABU6</accession>
<comment type="caution">
    <text evidence="2">The sequence shown here is derived from an EMBL/GenBank/DDBJ whole genome shotgun (WGS) entry which is preliminary data.</text>
</comment>
<dbReference type="AlphaFoldDB" id="A0A645ABU6"/>
<feature type="compositionally biased region" description="Gly residues" evidence="1">
    <location>
        <begin position="9"/>
        <end position="20"/>
    </location>
</feature>
<gene>
    <name evidence="2" type="ORF">SDC9_97382</name>
</gene>
<organism evidence="2">
    <name type="scientific">bioreactor metagenome</name>
    <dbReference type="NCBI Taxonomy" id="1076179"/>
    <lineage>
        <taxon>unclassified sequences</taxon>
        <taxon>metagenomes</taxon>
        <taxon>ecological metagenomes</taxon>
    </lineage>
</organism>
<name>A0A645ABU6_9ZZZZ</name>
<proteinExistence type="predicted"/>
<evidence type="ECO:0000256" key="1">
    <source>
        <dbReference type="SAM" id="MobiDB-lite"/>
    </source>
</evidence>